<reference evidence="2" key="1">
    <citation type="submission" date="2013-04" db="EMBL/GenBank/DDBJ databases">
        <authorList>
            <person name="Qu J."/>
            <person name="Murali S.C."/>
            <person name="Bandaranaike D."/>
            <person name="Bellair M."/>
            <person name="Blankenburg K."/>
            <person name="Chao H."/>
            <person name="Dinh H."/>
            <person name="Doddapaneni H."/>
            <person name="Downs B."/>
            <person name="Dugan-Rocha S."/>
            <person name="Elkadiri S."/>
            <person name="Gnanaolivu R.D."/>
            <person name="Hernandez B."/>
            <person name="Javaid M."/>
            <person name="Jayaseelan J.C."/>
            <person name="Lee S."/>
            <person name="Li M."/>
            <person name="Ming W."/>
            <person name="Munidasa M."/>
            <person name="Muniz J."/>
            <person name="Nguyen L."/>
            <person name="Ongeri F."/>
            <person name="Osuji N."/>
            <person name="Pu L.-L."/>
            <person name="Puazo M."/>
            <person name="Qu C."/>
            <person name="Quiroz J."/>
            <person name="Raj R."/>
            <person name="Weissenberger G."/>
            <person name="Xin Y."/>
            <person name="Zou X."/>
            <person name="Han Y."/>
            <person name="Richards S."/>
            <person name="Worley K."/>
            <person name="Muzny D."/>
            <person name="Gibbs R."/>
        </authorList>
    </citation>
    <scope>NUCLEOTIDE SEQUENCE</scope>
    <source>
        <strain evidence="2">Sampled in the wild</strain>
    </source>
</reference>
<comment type="caution">
    <text evidence="2">The sequence shown here is derived from an EMBL/GenBank/DDBJ whole genome shotgun (WGS) entry which is preliminary data.</text>
</comment>
<evidence type="ECO:0000313" key="2">
    <source>
        <dbReference type="EMBL" id="KAG8239103.1"/>
    </source>
</evidence>
<protein>
    <submittedName>
        <fullName evidence="2">Uncharacterized protein</fullName>
    </submittedName>
</protein>
<proteinExistence type="predicted"/>
<evidence type="ECO:0000256" key="1">
    <source>
        <dbReference type="SAM" id="MobiDB-lite"/>
    </source>
</evidence>
<feature type="region of interest" description="Disordered" evidence="1">
    <location>
        <begin position="257"/>
        <end position="299"/>
    </location>
</feature>
<gene>
    <name evidence="2" type="ORF">J437_LFUL011711</name>
</gene>
<evidence type="ECO:0000313" key="3">
    <source>
        <dbReference type="Proteomes" id="UP000792457"/>
    </source>
</evidence>
<organism evidence="2 3">
    <name type="scientific">Ladona fulva</name>
    <name type="common">Scarce chaser dragonfly</name>
    <name type="synonym">Libellula fulva</name>
    <dbReference type="NCBI Taxonomy" id="123851"/>
    <lineage>
        <taxon>Eukaryota</taxon>
        <taxon>Metazoa</taxon>
        <taxon>Ecdysozoa</taxon>
        <taxon>Arthropoda</taxon>
        <taxon>Hexapoda</taxon>
        <taxon>Insecta</taxon>
        <taxon>Pterygota</taxon>
        <taxon>Palaeoptera</taxon>
        <taxon>Odonata</taxon>
        <taxon>Epiprocta</taxon>
        <taxon>Anisoptera</taxon>
        <taxon>Libelluloidea</taxon>
        <taxon>Libellulidae</taxon>
        <taxon>Ladona</taxon>
    </lineage>
</organism>
<sequence length="299" mass="34013">MEQKMVLIRYMETHPDLSRGDMYNLPSPSSHLATNTIHIHERTVLQKMETGLDWREYYGLAIRQNAHDKEETRRAIWAMFDNKCSADDNPQHGHCPERCCSYLQEGLNKPGVISRHPEKEFYLLEVSWSGEIVHHLSLIRVHLNSTRNHVPQSNACLPEPCQHFLQVFYMIVEGGTVDHAIIQTWNDMKKTTKAKILQRRAGGTEGPLVKLSPVQKRIAGLMCPIRSRCAVTTSNQETINTNYLLAQTRGVQRVVEDSTGGEKVECGPGSYEPKRLQRGSECGHGSYEPKRPQGVKEKE</sequence>
<reference evidence="2" key="2">
    <citation type="submission" date="2017-10" db="EMBL/GenBank/DDBJ databases">
        <title>Ladona fulva Genome sequencing and assembly.</title>
        <authorList>
            <person name="Murali S."/>
            <person name="Richards S."/>
            <person name="Bandaranaike D."/>
            <person name="Bellair M."/>
            <person name="Blankenburg K."/>
            <person name="Chao H."/>
            <person name="Dinh H."/>
            <person name="Doddapaneni H."/>
            <person name="Dugan-Rocha S."/>
            <person name="Elkadiri S."/>
            <person name="Gnanaolivu R."/>
            <person name="Hernandez B."/>
            <person name="Skinner E."/>
            <person name="Javaid M."/>
            <person name="Lee S."/>
            <person name="Li M."/>
            <person name="Ming W."/>
            <person name="Munidasa M."/>
            <person name="Muniz J."/>
            <person name="Nguyen L."/>
            <person name="Hughes D."/>
            <person name="Osuji N."/>
            <person name="Pu L.-L."/>
            <person name="Puazo M."/>
            <person name="Qu C."/>
            <person name="Quiroz J."/>
            <person name="Raj R."/>
            <person name="Weissenberger G."/>
            <person name="Xin Y."/>
            <person name="Zou X."/>
            <person name="Han Y."/>
            <person name="Worley K."/>
            <person name="Muzny D."/>
            <person name="Gibbs R."/>
        </authorList>
    </citation>
    <scope>NUCLEOTIDE SEQUENCE</scope>
    <source>
        <strain evidence="2">Sampled in the wild</strain>
    </source>
</reference>
<name>A0A8K0PBR9_LADFU</name>
<feature type="compositionally biased region" description="Basic and acidic residues" evidence="1">
    <location>
        <begin position="287"/>
        <end position="299"/>
    </location>
</feature>
<keyword evidence="3" id="KW-1185">Reference proteome</keyword>
<dbReference type="AlphaFoldDB" id="A0A8K0PBR9"/>
<dbReference type="Proteomes" id="UP000792457">
    <property type="component" value="Unassembled WGS sequence"/>
</dbReference>
<accession>A0A8K0PBR9</accession>
<dbReference type="EMBL" id="KZ309512">
    <property type="protein sequence ID" value="KAG8239103.1"/>
    <property type="molecule type" value="Genomic_DNA"/>
</dbReference>